<dbReference type="EMBL" id="SOFM01000010">
    <property type="protein sequence ID" value="TFC06355.1"/>
    <property type="molecule type" value="Genomic_DNA"/>
</dbReference>
<evidence type="ECO:0000313" key="1">
    <source>
        <dbReference type="EMBL" id="TFC06355.1"/>
    </source>
</evidence>
<dbReference type="InterPro" id="IPR016181">
    <property type="entry name" value="Acyl_CoA_acyltransferase"/>
</dbReference>
<gene>
    <name evidence="1" type="ORF">E3O32_04540</name>
</gene>
<protein>
    <recommendedName>
        <fullName evidence="3">N-acetyltransferase</fullName>
    </recommendedName>
</protein>
<evidence type="ECO:0008006" key="3">
    <source>
        <dbReference type="Google" id="ProtNLM"/>
    </source>
</evidence>
<dbReference type="RefSeq" id="WP_134507337.1">
    <property type="nucleotide sequence ID" value="NZ_SOFM01000010.1"/>
</dbReference>
<dbReference type="AlphaFoldDB" id="A0A4R8WGT6"/>
<proteinExistence type="predicted"/>
<reference evidence="1 2" key="1">
    <citation type="submission" date="2019-03" db="EMBL/GenBank/DDBJ databases">
        <title>Genomics of glacier-inhabiting Cryobacterium strains.</title>
        <authorList>
            <person name="Liu Q."/>
            <person name="Xin Y.-H."/>
        </authorList>
    </citation>
    <scope>NUCLEOTIDE SEQUENCE [LARGE SCALE GENOMIC DNA]</scope>
    <source>
        <strain evidence="1 2">RHLT2-21</strain>
    </source>
</reference>
<dbReference type="SUPFAM" id="SSF55729">
    <property type="entry name" value="Acyl-CoA N-acyltransferases (Nat)"/>
    <property type="match status" value="1"/>
</dbReference>
<sequence>MSEQPSIRVRRLGTGHRAAFVTLFAENPQAEIDDAPEIYFDDTIELQMESMALALVAETQDGRVVGAVVTEPDSYVDENQLDQDSTDDDIDDAIVSDHGTAVIELLITGGSAEVCRELLNTLAPALTTRGFAQVHASVPPDLAEVFRGQGWVVLPEDTGIAWMGMDASDEQVRDYESIPRSSLSAYLIIDPNVYMAWPYDAPDDPEDDESRQENIARGMDEFAARVAADASSNGLSGN</sequence>
<keyword evidence="2" id="KW-1185">Reference proteome</keyword>
<accession>A0A4R8WGT6</accession>
<evidence type="ECO:0000313" key="2">
    <source>
        <dbReference type="Proteomes" id="UP000297643"/>
    </source>
</evidence>
<organism evidence="1 2">
    <name type="scientific">Cryobacterium mannosilyticum</name>
    <dbReference type="NCBI Taxonomy" id="1259190"/>
    <lineage>
        <taxon>Bacteria</taxon>
        <taxon>Bacillati</taxon>
        <taxon>Actinomycetota</taxon>
        <taxon>Actinomycetes</taxon>
        <taxon>Micrococcales</taxon>
        <taxon>Microbacteriaceae</taxon>
        <taxon>Cryobacterium</taxon>
    </lineage>
</organism>
<comment type="caution">
    <text evidence="1">The sequence shown here is derived from an EMBL/GenBank/DDBJ whole genome shotgun (WGS) entry which is preliminary data.</text>
</comment>
<name>A0A4R8WGT6_9MICO</name>
<dbReference type="Proteomes" id="UP000297643">
    <property type="component" value="Unassembled WGS sequence"/>
</dbReference>